<dbReference type="AlphaFoldDB" id="A0A9N9FZ16"/>
<feature type="domain" description="PB1" evidence="1">
    <location>
        <begin position="10"/>
        <end position="94"/>
    </location>
</feature>
<dbReference type="EMBL" id="CAJVPI010000737">
    <property type="protein sequence ID" value="CAG8567413.1"/>
    <property type="molecule type" value="Genomic_DNA"/>
</dbReference>
<reference evidence="2" key="1">
    <citation type="submission" date="2021-06" db="EMBL/GenBank/DDBJ databases">
        <authorList>
            <person name="Kallberg Y."/>
            <person name="Tangrot J."/>
            <person name="Rosling A."/>
        </authorList>
    </citation>
    <scope>NUCLEOTIDE SEQUENCE</scope>
    <source>
        <strain evidence="2">BR232B</strain>
    </source>
</reference>
<dbReference type="SMART" id="SM00666">
    <property type="entry name" value="PB1"/>
    <property type="match status" value="1"/>
</dbReference>
<dbReference type="InterPro" id="IPR000270">
    <property type="entry name" value="PB1_dom"/>
</dbReference>
<dbReference type="SUPFAM" id="SSF54277">
    <property type="entry name" value="CAD &amp; PB1 domains"/>
    <property type="match status" value="1"/>
</dbReference>
<dbReference type="Gene3D" id="3.10.20.90">
    <property type="entry name" value="Phosphatidylinositol 3-kinase Catalytic Subunit, Chain A, domain 1"/>
    <property type="match status" value="1"/>
</dbReference>
<sequence>MGKSNGEESSIIVKVKYDTPTESIARNFYLPSKVRLEDLEYKIRERFEITSDLKVELCYIDEDGDRIMITHDDDMLLSLSQERKPTFELLVKSKVSEEMCLYPESPKGQPGEAVEVWIAAQYLTVASATREDTKAWGTFVYTDDSDVLKALVHADKICLAHVPPPFNVIATIRFLPGCVSYIGSTRNDITTQSYDNYGTSYVIEHVRLVPAMARANKRK</sequence>
<dbReference type="Proteomes" id="UP000789739">
    <property type="component" value="Unassembled WGS sequence"/>
</dbReference>
<gene>
    <name evidence="2" type="ORF">PBRASI_LOCUS5917</name>
</gene>
<dbReference type="OrthoDB" id="3596986at2759"/>
<dbReference type="Gene3D" id="2.170.130.20">
    <property type="entry name" value="LCCL-like domain"/>
    <property type="match status" value="1"/>
</dbReference>
<comment type="caution">
    <text evidence="2">The sequence shown here is derived from an EMBL/GenBank/DDBJ whole genome shotgun (WGS) entry which is preliminary data.</text>
</comment>
<dbReference type="InterPro" id="IPR053793">
    <property type="entry name" value="PB1-like"/>
</dbReference>
<dbReference type="PROSITE" id="PS51745">
    <property type="entry name" value="PB1"/>
    <property type="match status" value="1"/>
</dbReference>
<name>A0A9N9FZ16_9GLOM</name>
<evidence type="ECO:0000259" key="1">
    <source>
        <dbReference type="PROSITE" id="PS51745"/>
    </source>
</evidence>
<evidence type="ECO:0000313" key="2">
    <source>
        <dbReference type="EMBL" id="CAG8567413.1"/>
    </source>
</evidence>
<dbReference type="InterPro" id="IPR004043">
    <property type="entry name" value="LCCL"/>
</dbReference>
<dbReference type="SUPFAM" id="SSF69848">
    <property type="entry name" value="LCCL domain"/>
    <property type="match status" value="1"/>
</dbReference>
<proteinExistence type="predicted"/>
<accession>A0A9N9FZ16</accession>
<evidence type="ECO:0000313" key="3">
    <source>
        <dbReference type="Proteomes" id="UP000789739"/>
    </source>
</evidence>
<dbReference type="InterPro" id="IPR036609">
    <property type="entry name" value="LCCL_sf"/>
</dbReference>
<protein>
    <submittedName>
        <fullName evidence="2">5317_t:CDS:1</fullName>
    </submittedName>
</protein>
<dbReference type="Pfam" id="PF03815">
    <property type="entry name" value="LCCL"/>
    <property type="match status" value="1"/>
</dbReference>
<dbReference type="Pfam" id="PF00564">
    <property type="entry name" value="PB1"/>
    <property type="match status" value="1"/>
</dbReference>
<organism evidence="2 3">
    <name type="scientific">Paraglomus brasilianum</name>
    <dbReference type="NCBI Taxonomy" id="144538"/>
    <lineage>
        <taxon>Eukaryota</taxon>
        <taxon>Fungi</taxon>
        <taxon>Fungi incertae sedis</taxon>
        <taxon>Mucoromycota</taxon>
        <taxon>Glomeromycotina</taxon>
        <taxon>Glomeromycetes</taxon>
        <taxon>Paraglomerales</taxon>
        <taxon>Paraglomeraceae</taxon>
        <taxon>Paraglomus</taxon>
    </lineage>
</organism>
<keyword evidence="3" id="KW-1185">Reference proteome</keyword>